<dbReference type="AlphaFoldDB" id="A0AAJ0LFM8"/>
<feature type="coiled-coil region" evidence="1">
    <location>
        <begin position="13"/>
        <end position="44"/>
    </location>
</feature>
<dbReference type="Proteomes" id="UP000050828">
    <property type="component" value="Unassembled WGS sequence"/>
</dbReference>
<proteinExistence type="predicted"/>
<evidence type="ECO:0000313" key="2">
    <source>
        <dbReference type="EMBL" id="KRK93199.1"/>
    </source>
</evidence>
<accession>A0AAJ0LFM8</accession>
<name>A0AAJ0LFM8_LATCU</name>
<sequence length="81" mass="9521">MKTNFSSHDKRIAKEAEWQMRDFLAEMDALINNEQTEIEVAQSEFLDFQKVWVNYDHRKEIVGEAQRNGAVIYRKSESGIV</sequence>
<gene>
    <name evidence="2" type="ORF">FC08_GL001397</name>
</gene>
<comment type="caution">
    <text evidence="2">The sequence shown here is derived from an EMBL/GenBank/DDBJ whole genome shotgun (WGS) entry which is preliminary data.</text>
</comment>
<evidence type="ECO:0000256" key="1">
    <source>
        <dbReference type="SAM" id="Coils"/>
    </source>
</evidence>
<protein>
    <submittedName>
        <fullName evidence="2">Uncharacterized protein</fullName>
    </submittedName>
</protein>
<keyword evidence="1" id="KW-0175">Coiled coil</keyword>
<evidence type="ECO:0000313" key="3">
    <source>
        <dbReference type="Proteomes" id="UP000050828"/>
    </source>
</evidence>
<dbReference type="RefSeq" id="WP_235601670.1">
    <property type="nucleotide sequence ID" value="NZ_AZDL01000006.1"/>
</dbReference>
<dbReference type="EMBL" id="AZDL01000006">
    <property type="protein sequence ID" value="KRK93199.1"/>
    <property type="molecule type" value="Genomic_DNA"/>
</dbReference>
<organism evidence="2 3">
    <name type="scientific">Latilactobacillus curvatus JCM 1096 = DSM 20019</name>
    <dbReference type="NCBI Taxonomy" id="1293592"/>
    <lineage>
        <taxon>Bacteria</taxon>
        <taxon>Bacillati</taxon>
        <taxon>Bacillota</taxon>
        <taxon>Bacilli</taxon>
        <taxon>Lactobacillales</taxon>
        <taxon>Lactobacillaceae</taxon>
        <taxon>Latilactobacillus</taxon>
    </lineage>
</organism>
<reference evidence="2 3" key="1">
    <citation type="journal article" date="2015" name="Genome Announc.">
        <title>Expanding the biotechnology potential of lactobacilli through comparative genomics of 213 strains and associated genera.</title>
        <authorList>
            <person name="Sun Z."/>
            <person name="Harris H.M."/>
            <person name="McCann A."/>
            <person name="Guo C."/>
            <person name="Argimon S."/>
            <person name="Zhang W."/>
            <person name="Yang X."/>
            <person name="Jeffery I.B."/>
            <person name="Cooney J.C."/>
            <person name="Kagawa T.F."/>
            <person name="Liu W."/>
            <person name="Song Y."/>
            <person name="Salvetti E."/>
            <person name="Wrobel A."/>
            <person name="Rasinkangas P."/>
            <person name="Parkhill J."/>
            <person name="Rea M.C."/>
            <person name="O'Sullivan O."/>
            <person name="Ritari J."/>
            <person name="Douillard F.P."/>
            <person name="Paul Ross R."/>
            <person name="Yang R."/>
            <person name="Briner A.E."/>
            <person name="Felis G.E."/>
            <person name="de Vos W.M."/>
            <person name="Barrangou R."/>
            <person name="Klaenhammer T.R."/>
            <person name="Caufield P.W."/>
            <person name="Cui Y."/>
            <person name="Zhang H."/>
            <person name="O'Toole P.W."/>
        </authorList>
    </citation>
    <scope>NUCLEOTIDE SEQUENCE [LARGE SCALE GENOMIC DNA]</scope>
    <source>
        <strain evidence="2 3">DSM 20019</strain>
    </source>
</reference>